<protein>
    <submittedName>
        <fullName evidence="1">Uncharacterized protein</fullName>
    </submittedName>
</protein>
<evidence type="ECO:0000313" key="2">
    <source>
        <dbReference type="Proteomes" id="UP000049495"/>
    </source>
</evidence>
<dbReference type="Proteomes" id="UP000049495">
    <property type="component" value="Unassembled WGS sequence"/>
</dbReference>
<organism evidence="1 2">
    <name type="scientific">Vibrio crassostreae</name>
    <dbReference type="NCBI Taxonomy" id="246167"/>
    <lineage>
        <taxon>Bacteria</taxon>
        <taxon>Pseudomonadati</taxon>
        <taxon>Pseudomonadota</taxon>
        <taxon>Gammaproteobacteria</taxon>
        <taxon>Vibrionales</taxon>
        <taxon>Vibrionaceae</taxon>
        <taxon>Vibrio</taxon>
    </lineage>
</organism>
<name>A0A822MVN2_9VIBR</name>
<gene>
    <name evidence="1" type="ORF">VCR5J5_1370114</name>
</gene>
<proteinExistence type="predicted"/>
<comment type="caution">
    <text evidence="1">The sequence shown here is derived from an EMBL/GenBank/DDBJ whole genome shotgun (WGS) entry which is preliminary data.</text>
</comment>
<evidence type="ECO:0000313" key="1">
    <source>
        <dbReference type="EMBL" id="CDT02589.1"/>
    </source>
</evidence>
<dbReference type="EMBL" id="CCJV01000043">
    <property type="protein sequence ID" value="CDT02589.1"/>
    <property type="molecule type" value="Genomic_DNA"/>
</dbReference>
<sequence>MLVPYTKPKKTNSLRQLDISRRIGRLVLDPVGSMCLFIGRLLISGITK</sequence>
<dbReference type="AlphaFoldDB" id="A0A822MVN2"/>
<reference evidence="2" key="1">
    <citation type="submission" date="2014-06" db="EMBL/GenBank/DDBJ databases">
        <authorList>
            <person name="Le Roux Frederique"/>
        </authorList>
    </citation>
    <scope>NUCLEOTIDE SEQUENCE [LARGE SCALE GENOMIC DNA]</scope>
    <source>
        <strain evidence="2">J5-5</strain>
    </source>
</reference>
<accession>A0A822MVN2</accession>